<dbReference type="VEuPathDB" id="FungiDB:RhiirA1_463537"/>
<evidence type="ECO:0000313" key="1">
    <source>
        <dbReference type="EMBL" id="PKY47103.1"/>
    </source>
</evidence>
<gene>
    <name evidence="1" type="ORF">RhiirA4_462189</name>
</gene>
<dbReference type="VEuPathDB" id="FungiDB:RhiirFUN_022122"/>
<dbReference type="AlphaFoldDB" id="A0A2I1GKF6"/>
<sequence>MDIRDSEQIYNDYYEIQEDMDDSYIHVDPLTTSLQQIKHNEISNDLVDNIIGLYRLLDLCNDDDSNGIVDKIIISKEQLRKLCNDMVPSSFKSISEINYTKLNSISIRLIGCYGNRNLIAKLMLNRNIINQQIYDLLTATVSIDDINKPSLRPGIYLLKVNSNLGLIIHWPEIECYANSLSATKRNMVNLHRCLTKLTDHQMCFMSDEDLENFNFNLENTDTDTDDDDDTDDEYEVKKCQKEREDFKIDDGFKVNLSNRIKAEINNQMEDDIPLHPIVVESTTNQSFVTRQLIKKTSSEVTASFVIKEEFPTDLNIKLQDHYLRIDRKKMDMKALKLFIKYGLKMENLLDPLQEAITAAKKRNDTRKNREYDVIVEDIEIIKRIASIKLRAFESYFGKYIVQESPNQINISNEDLKRIQIKYPGIENQIEEKIKIDSRKWKKMKKRYNLTCIVINNMLEKINETENNDEMTKSAIKTFHDMFNDDEISSKQLLEKYTQKTQQSKLNWVSDWIFGDSDIKDIKKAKQKTNDKSDVEFIQELVNFELFEGHDNIKENIINTFIKEYHNWKKEIPNKLRVIFPNTQYNKQLEDNFGREFEKEKEETEKYMFEKICDEIENKYKNGQQLYEASYVSNYDIEAIYDTEVLQPNQLHITIYEVSLKEDDKLQIQENESYIPYPTLRNQYGTSFRIDPQKYDFKKISQFDNRKFLLVLYNKEKLRVEIFFDTAQRLAQNFKSRSIINPFKTLNADENFLIAINEPKGLLAIYNTKEAKLNVFSFDDNRSRLYGRNANIQLLKWYDEKIPNVKYFLFIKDTEELYFVENSGRARIFNLVNLQLRPVCNVPYNLNLVNVLSSPDGSCIMAFTKDKPEEDNPIIFTSNEELHGCKNDFKEINRVYVYFFKNFGGSFSKVIDLPLNFKSLEFLQISCIDNRQTHLISLDLQNGCLNSLLVTITLEKTQFHFQKCTPKKSPTLQRTKLNDFINAYKLMFEKYPIDGCIDPKQNCPLSLRVVLDTNIEEYGKEFEKYINKMFKNLKRSTKKPASSLNEFSISVITFQELDVGNANFQKTFSSKYLLGEWIIQLCCLIPIQIAVARNNLFQPLKDGLYSNEDDHNEENEDGKSCFDYG</sequence>
<evidence type="ECO:0000313" key="2">
    <source>
        <dbReference type="Proteomes" id="UP000234323"/>
    </source>
</evidence>
<dbReference type="Proteomes" id="UP000234323">
    <property type="component" value="Unassembled WGS sequence"/>
</dbReference>
<accession>A0A2I1GKF6</accession>
<dbReference type="EMBL" id="LLXI01000516">
    <property type="protein sequence ID" value="PKY47103.1"/>
    <property type="molecule type" value="Genomic_DNA"/>
</dbReference>
<protein>
    <submittedName>
        <fullName evidence="1">Uncharacterized protein</fullName>
    </submittedName>
</protein>
<keyword evidence="2" id="KW-1185">Reference proteome</keyword>
<dbReference type="VEuPathDB" id="FungiDB:RhiirFUN_026669"/>
<comment type="caution">
    <text evidence="1">The sequence shown here is derived from an EMBL/GenBank/DDBJ whole genome shotgun (WGS) entry which is preliminary data.</text>
</comment>
<organism evidence="1 2">
    <name type="scientific">Rhizophagus irregularis</name>
    <dbReference type="NCBI Taxonomy" id="588596"/>
    <lineage>
        <taxon>Eukaryota</taxon>
        <taxon>Fungi</taxon>
        <taxon>Fungi incertae sedis</taxon>
        <taxon>Mucoromycota</taxon>
        <taxon>Glomeromycotina</taxon>
        <taxon>Glomeromycetes</taxon>
        <taxon>Glomerales</taxon>
        <taxon>Glomeraceae</taxon>
        <taxon>Rhizophagus</taxon>
    </lineage>
</organism>
<name>A0A2I1GKF6_9GLOM</name>
<reference evidence="1 2" key="1">
    <citation type="submission" date="2015-10" db="EMBL/GenBank/DDBJ databases">
        <title>Genome analyses suggest a sexual origin of heterokaryosis in a supposedly ancient asexual fungus.</title>
        <authorList>
            <person name="Ropars J."/>
            <person name="Sedzielewska K."/>
            <person name="Noel J."/>
            <person name="Charron P."/>
            <person name="Farinelli L."/>
            <person name="Marton T."/>
            <person name="Kruger M."/>
            <person name="Pelin A."/>
            <person name="Brachmann A."/>
            <person name="Corradi N."/>
        </authorList>
    </citation>
    <scope>NUCLEOTIDE SEQUENCE [LARGE SCALE GENOMIC DNA]</scope>
    <source>
        <strain evidence="1 2">A4</strain>
    </source>
</reference>
<dbReference type="VEuPathDB" id="FungiDB:FUN_001268"/>
<proteinExistence type="predicted"/>
<dbReference type="VEuPathDB" id="FungiDB:RhiirA1_463536"/>